<dbReference type="SUPFAM" id="SSF103473">
    <property type="entry name" value="MFS general substrate transporter"/>
    <property type="match status" value="1"/>
</dbReference>
<protein>
    <recommendedName>
        <fullName evidence="6">Major facilitator superfamily (MFS) profile domain-containing protein</fullName>
    </recommendedName>
</protein>
<comment type="caution">
    <text evidence="7">The sequence shown here is derived from an EMBL/GenBank/DDBJ whole genome shotgun (WGS) entry which is preliminary data.</text>
</comment>
<evidence type="ECO:0000256" key="3">
    <source>
        <dbReference type="ARBA" id="ARBA00022989"/>
    </source>
</evidence>
<dbReference type="AlphaFoldDB" id="A0AAD5S3K7"/>
<feature type="transmembrane region" description="Helical" evidence="5">
    <location>
        <begin position="144"/>
        <end position="163"/>
    </location>
</feature>
<feature type="transmembrane region" description="Helical" evidence="5">
    <location>
        <begin position="295"/>
        <end position="313"/>
    </location>
</feature>
<keyword evidence="8" id="KW-1185">Reference proteome</keyword>
<evidence type="ECO:0000256" key="1">
    <source>
        <dbReference type="ARBA" id="ARBA00004141"/>
    </source>
</evidence>
<dbReference type="InterPro" id="IPR020846">
    <property type="entry name" value="MFS_dom"/>
</dbReference>
<dbReference type="InterPro" id="IPR051788">
    <property type="entry name" value="MFS_Transporter"/>
</dbReference>
<proteinExistence type="predicted"/>
<feature type="transmembrane region" description="Helical" evidence="5">
    <location>
        <begin position="319"/>
        <end position="337"/>
    </location>
</feature>
<keyword evidence="2 5" id="KW-0812">Transmembrane</keyword>
<feature type="transmembrane region" description="Helical" evidence="5">
    <location>
        <begin position="266"/>
        <end position="283"/>
    </location>
</feature>
<dbReference type="InterPro" id="IPR036259">
    <property type="entry name" value="MFS_trans_sf"/>
</dbReference>
<evidence type="ECO:0000256" key="4">
    <source>
        <dbReference type="ARBA" id="ARBA00023136"/>
    </source>
</evidence>
<comment type="subcellular location">
    <subcellularLocation>
        <location evidence="1">Membrane</location>
        <topology evidence="1">Multi-pass membrane protein</topology>
    </subcellularLocation>
</comment>
<evidence type="ECO:0000256" key="5">
    <source>
        <dbReference type="SAM" id="Phobius"/>
    </source>
</evidence>
<dbReference type="InterPro" id="IPR011701">
    <property type="entry name" value="MFS"/>
</dbReference>
<dbReference type="Gene3D" id="1.20.1250.20">
    <property type="entry name" value="MFS general substrate transporter like domains"/>
    <property type="match status" value="1"/>
</dbReference>
<dbReference type="GO" id="GO:0016020">
    <property type="term" value="C:membrane"/>
    <property type="evidence" value="ECO:0007669"/>
    <property type="project" value="UniProtKB-SubCell"/>
</dbReference>
<dbReference type="PROSITE" id="PS50850">
    <property type="entry name" value="MFS"/>
    <property type="match status" value="1"/>
</dbReference>
<evidence type="ECO:0000259" key="6">
    <source>
        <dbReference type="PROSITE" id="PS50850"/>
    </source>
</evidence>
<dbReference type="Proteomes" id="UP001212841">
    <property type="component" value="Unassembled WGS sequence"/>
</dbReference>
<keyword evidence="4 5" id="KW-0472">Membrane</keyword>
<evidence type="ECO:0000313" key="7">
    <source>
        <dbReference type="EMBL" id="KAJ3041597.1"/>
    </source>
</evidence>
<feature type="transmembrane region" description="Helical" evidence="5">
    <location>
        <begin position="175"/>
        <end position="196"/>
    </location>
</feature>
<feature type="transmembrane region" description="Helical" evidence="5">
    <location>
        <begin position="228"/>
        <end position="251"/>
    </location>
</feature>
<dbReference type="GO" id="GO:0022857">
    <property type="term" value="F:transmembrane transporter activity"/>
    <property type="evidence" value="ECO:0007669"/>
    <property type="project" value="InterPro"/>
</dbReference>
<accession>A0AAD5S3K7</accession>
<keyword evidence="3 5" id="KW-1133">Transmembrane helix</keyword>
<dbReference type="PANTHER" id="PTHR23514:SF16">
    <property type="entry name" value="TRANSPORTER, PUTATIVE (AFU_ORTHOLOGUE AFUA_2G17270)-RELATED"/>
    <property type="match status" value="1"/>
</dbReference>
<dbReference type="Pfam" id="PF07690">
    <property type="entry name" value="MFS_1"/>
    <property type="match status" value="1"/>
</dbReference>
<evidence type="ECO:0000313" key="8">
    <source>
        <dbReference type="Proteomes" id="UP001212841"/>
    </source>
</evidence>
<reference evidence="7" key="1">
    <citation type="submission" date="2020-05" db="EMBL/GenBank/DDBJ databases">
        <title>Phylogenomic resolution of chytrid fungi.</title>
        <authorList>
            <person name="Stajich J.E."/>
            <person name="Amses K."/>
            <person name="Simmons R."/>
            <person name="Seto K."/>
            <person name="Myers J."/>
            <person name="Bonds A."/>
            <person name="Quandt C.A."/>
            <person name="Barry K."/>
            <person name="Liu P."/>
            <person name="Grigoriev I."/>
            <person name="Longcore J.E."/>
            <person name="James T.Y."/>
        </authorList>
    </citation>
    <scope>NUCLEOTIDE SEQUENCE</scope>
    <source>
        <strain evidence="7">JEL0318</strain>
    </source>
</reference>
<feature type="transmembrane region" description="Helical" evidence="5">
    <location>
        <begin position="78"/>
        <end position="96"/>
    </location>
</feature>
<evidence type="ECO:0000256" key="2">
    <source>
        <dbReference type="ARBA" id="ARBA00022692"/>
    </source>
</evidence>
<dbReference type="PANTHER" id="PTHR23514">
    <property type="entry name" value="BYPASS OF STOP CODON PROTEIN 6"/>
    <property type="match status" value="1"/>
</dbReference>
<organism evidence="7 8">
    <name type="scientific">Rhizophlyctis rosea</name>
    <dbReference type="NCBI Taxonomy" id="64517"/>
    <lineage>
        <taxon>Eukaryota</taxon>
        <taxon>Fungi</taxon>
        <taxon>Fungi incertae sedis</taxon>
        <taxon>Chytridiomycota</taxon>
        <taxon>Chytridiomycota incertae sedis</taxon>
        <taxon>Chytridiomycetes</taxon>
        <taxon>Rhizophlyctidales</taxon>
        <taxon>Rhizophlyctidaceae</taxon>
        <taxon>Rhizophlyctis</taxon>
    </lineage>
</organism>
<gene>
    <name evidence="7" type="ORF">HK097_002234</name>
</gene>
<feature type="transmembrane region" description="Helical" evidence="5">
    <location>
        <begin position="108"/>
        <end position="124"/>
    </location>
</feature>
<feature type="domain" description="Major facilitator superfamily (MFS) profile" evidence="6">
    <location>
        <begin position="1"/>
        <end position="339"/>
    </location>
</feature>
<name>A0AAD5S3K7_9FUNG</name>
<sequence>MSGKHLEGNTSTITLTDLSAPPAIVTEATEPSNDPVSTLIKLRLFSACLCFATAGVNDSSIGPLIPYIMPSYGVGTDIVALVFVPNLLGWLLAAGIGSHAHAIVSPNFPLFAFTFFLTGLGQALQDSQANTYVSSLPSSQTHRFLGLIHAMYGVGLLLGPPIATAVASNSRDWRFTYAVLIGLGIVNFGIVIGAFWGMVKIGKKSEEGNGGEGKKATKNLRSALGSKVVWIMSLFYFFYLGAVISLSGWIVEFLVQIRGGELAKMGYMPMAMNGGTVLGRLFLADVTHRFGERKMVAIYIVVCIIAQVIFWQVNSIAVAGVMLVVIGFFSGPLFAAVSV</sequence>
<dbReference type="EMBL" id="JADGJD010001477">
    <property type="protein sequence ID" value="KAJ3041597.1"/>
    <property type="molecule type" value="Genomic_DNA"/>
</dbReference>